<reference evidence="1" key="1">
    <citation type="submission" date="2019-08" db="EMBL/GenBank/DDBJ databases">
        <authorList>
            <person name="Kucharzyk K."/>
            <person name="Murdoch R.W."/>
            <person name="Higgins S."/>
            <person name="Loffler F."/>
        </authorList>
    </citation>
    <scope>NUCLEOTIDE SEQUENCE</scope>
</reference>
<organism evidence="1">
    <name type="scientific">bioreactor metagenome</name>
    <dbReference type="NCBI Taxonomy" id="1076179"/>
    <lineage>
        <taxon>unclassified sequences</taxon>
        <taxon>metagenomes</taxon>
        <taxon>ecological metagenomes</taxon>
    </lineage>
</organism>
<accession>A0A645G750</accession>
<comment type="caution">
    <text evidence="1">The sequence shown here is derived from an EMBL/GenBank/DDBJ whole genome shotgun (WGS) entry which is preliminary data.</text>
</comment>
<dbReference type="EMBL" id="VSSQ01071018">
    <property type="protein sequence ID" value="MPN22717.1"/>
    <property type="molecule type" value="Genomic_DNA"/>
</dbReference>
<proteinExistence type="predicted"/>
<sequence length="121" mass="13339">MKIAGAAIITEPRPELHQQLLRRFGQRFDCGQGLHETLEIGDHRLDPGLLEHDLGDPDAVGVPILPPRQDARVNAIPTSDPGREIGWQRECFRRGGRCASGFHGVARYRESSSVPGAAPRR</sequence>
<name>A0A645G750_9ZZZZ</name>
<dbReference type="AlphaFoldDB" id="A0A645G750"/>
<evidence type="ECO:0000313" key="1">
    <source>
        <dbReference type="EMBL" id="MPN22717.1"/>
    </source>
</evidence>
<protein>
    <submittedName>
        <fullName evidence="1">Uncharacterized protein</fullName>
    </submittedName>
</protein>
<gene>
    <name evidence="1" type="ORF">SDC9_170100</name>
</gene>